<evidence type="ECO:0000256" key="1">
    <source>
        <dbReference type="SAM" id="MobiDB-lite"/>
    </source>
</evidence>
<reference evidence="3 4" key="1">
    <citation type="journal article" date="2007" name="Nature">
        <title>Evolution of genes and genomes on the Drosophila phylogeny.</title>
        <authorList>
            <consortium name="Drosophila 12 Genomes Consortium"/>
            <person name="Clark A.G."/>
            <person name="Eisen M.B."/>
            <person name="Smith D.R."/>
            <person name="Bergman C.M."/>
            <person name="Oliver B."/>
            <person name="Markow T.A."/>
            <person name="Kaufman T.C."/>
            <person name="Kellis M."/>
            <person name="Gelbart W."/>
            <person name="Iyer V.N."/>
            <person name="Pollard D.A."/>
            <person name="Sackton T.B."/>
            <person name="Larracuente A.M."/>
            <person name="Singh N.D."/>
            <person name="Abad J.P."/>
            <person name="Abt D.N."/>
            <person name="Adryan B."/>
            <person name="Aguade M."/>
            <person name="Akashi H."/>
            <person name="Anderson W.W."/>
            <person name="Aquadro C.F."/>
            <person name="Ardell D.H."/>
            <person name="Arguello R."/>
            <person name="Artieri C.G."/>
            <person name="Barbash D.A."/>
            <person name="Barker D."/>
            <person name="Barsanti P."/>
            <person name="Batterham P."/>
            <person name="Batzoglou S."/>
            <person name="Begun D."/>
            <person name="Bhutkar A."/>
            <person name="Blanco E."/>
            <person name="Bosak S.A."/>
            <person name="Bradley R.K."/>
            <person name="Brand A.D."/>
            <person name="Brent M.R."/>
            <person name="Brooks A.N."/>
            <person name="Brown R.H."/>
            <person name="Butlin R.K."/>
            <person name="Caggese C."/>
            <person name="Calvi B.R."/>
            <person name="Bernardo de Carvalho A."/>
            <person name="Caspi A."/>
            <person name="Castrezana S."/>
            <person name="Celniker S.E."/>
            <person name="Chang J.L."/>
            <person name="Chapple C."/>
            <person name="Chatterji S."/>
            <person name="Chinwalla A."/>
            <person name="Civetta A."/>
            <person name="Clifton S.W."/>
            <person name="Comeron J.M."/>
            <person name="Costello J.C."/>
            <person name="Coyne J.A."/>
            <person name="Daub J."/>
            <person name="David R.G."/>
            <person name="Delcher A.L."/>
            <person name="Delehaunty K."/>
            <person name="Do C.B."/>
            <person name="Ebling H."/>
            <person name="Edwards K."/>
            <person name="Eickbush T."/>
            <person name="Evans J.D."/>
            <person name="Filipski A."/>
            <person name="Findeiss S."/>
            <person name="Freyhult E."/>
            <person name="Fulton L."/>
            <person name="Fulton R."/>
            <person name="Garcia A.C."/>
            <person name="Gardiner A."/>
            <person name="Garfield D.A."/>
            <person name="Garvin B.E."/>
            <person name="Gibson G."/>
            <person name="Gilbert D."/>
            <person name="Gnerre S."/>
            <person name="Godfrey J."/>
            <person name="Good R."/>
            <person name="Gotea V."/>
            <person name="Gravely B."/>
            <person name="Greenberg A.J."/>
            <person name="Griffiths-Jones S."/>
            <person name="Gross S."/>
            <person name="Guigo R."/>
            <person name="Gustafson E.A."/>
            <person name="Haerty W."/>
            <person name="Hahn M.W."/>
            <person name="Halligan D.L."/>
            <person name="Halpern A.L."/>
            <person name="Halter G.M."/>
            <person name="Han M.V."/>
            <person name="Heger A."/>
            <person name="Hillier L."/>
            <person name="Hinrichs A.S."/>
            <person name="Holmes I."/>
            <person name="Hoskins R.A."/>
            <person name="Hubisz M.J."/>
            <person name="Hultmark D."/>
            <person name="Huntley M.A."/>
            <person name="Jaffe D.B."/>
            <person name="Jagadeeshan S."/>
            <person name="Jeck W.R."/>
            <person name="Johnson J."/>
            <person name="Jones C.D."/>
            <person name="Jordan W.C."/>
            <person name="Karpen G.H."/>
            <person name="Kataoka E."/>
            <person name="Keightley P.D."/>
            <person name="Kheradpour P."/>
            <person name="Kirkness E.F."/>
            <person name="Koerich L.B."/>
            <person name="Kristiansen K."/>
            <person name="Kudrna D."/>
            <person name="Kulathinal R.J."/>
            <person name="Kumar S."/>
            <person name="Kwok R."/>
            <person name="Lander E."/>
            <person name="Langley C.H."/>
            <person name="Lapoint R."/>
            <person name="Lazzaro B.P."/>
            <person name="Lee S.J."/>
            <person name="Levesque L."/>
            <person name="Li R."/>
            <person name="Lin C.F."/>
            <person name="Lin M.F."/>
            <person name="Lindblad-Toh K."/>
            <person name="Llopart A."/>
            <person name="Long M."/>
            <person name="Low L."/>
            <person name="Lozovsky E."/>
            <person name="Lu J."/>
            <person name="Luo M."/>
            <person name="Machado C.A."/>
            <person name="Makalowski W."/>
            <person name="Marzo M."/>
            <person name="Matsuda M."/>
            <person name="Matzkin L."/>
            <person name="McAllister B."/>
            <person name="McBride C.S."/>
            <person name="McKernan B."/>
            <person name="McKernan K."/>
            <person name="Mendez-Lago M."/>
            <person name="Minx P."/>
            <person name="Mollenhauer M.U."/>
            <person name="Montooth K."/>
            <person name="Mount S.M."/>
            <person name="Mu X."/>
            <person name="Myers E."/>
            <person name="Negre B."/>
            <person name="Newfeld S."/>
            <person name="Nielsen R."/>
            <person name="Noor M.A."/>
            <person name="O'Grady P."/>
            <person name="Pachter L."/>
            <person name="Papaceit M."/>
            <person name="Parisi M.J."/>
            <person name="Parisi M."/>
            <person name="Parts L."/>
            <person name="Pedersen J.S."/>
            <person name="Pesole G."/>
            <person name="Phillippy A.M."/>
            <person name="Ponting C.P."/>
            <person name="Pop M."/>
            <person name="Porcelli D."/>
            <person name="Powell J.R."/>
            <person name="Prohaska S."/>
            <person name="Pruitt K."/>
            <person name="Puig M."/>
            <person name="Quesneville H."/>
            <person name="Ram K.R."/>
            <person name="Rand D."/>
            <person name="Rasmussen M.D."/>
            <person name="Reed L.K."/>
            <person name="Reenan R."/>
            <person name="Reily A."/>
            <person name="Remington K.A."/>
            <person name="Rieger T.T."/>
            <person name="Ritchie M.G."/>
            <person name="Robin C."/>
            <person name="Rogers Y.H."/>
            <person name="Rohde C."/>
            <person name="Rozas J."/>
            <person name="Rubenfield M.J."/>
            <person name="Ruiz A."/>
            <person name="Russo S."/>
            <person name="Salzberg S.L."/>
            <person name="Sanchez-Gracia A."/>
            <person name="Saranga D.J."/>
            <person name="Sato H."/>
            <person name="Schaeffer S.W."/>
            <person name="Schatz M.C."/>
            <person name="Schlenke T."/>
            <person name="Schwartz R."/>
            <person name="Segarra C."/>
            <person name="Singh R.S."/>
            <person name="Sirot L."/>
            <person name="Sirota M."/>
            <person name="Sisneros N.B."/>
            <person name="Smith C.D."/>
            <person name="Smith T.F."/>
            <person name="Spieth J."/>
            <person name="Stage D.E."/>
            <person name="Stark A."/>
            <person name="Stephan W."/>
            <person name="Strausberg R.L."/>
            <person name="Strempel S."/>
            <person name="Sturgill D."/>
            <person name="Sutton G."/>
            <person name="Sutton G.G."/>
            <person name="Tao W."/>
            <person name="Teichmann S."/>
            <person name="Tobari Y.N."/>
            <person name="Tomimura Y."/>
            <person name="Tsolas J.M."/>
            <person name="Valente V.L."/>
            <person name="Venter E."/>
            <person name="Venter J.C."/>
            <person name="Vicario S."/>
            <person name="Vieira F.G."/>
            <person name="Vilella A.J."/>
            <person name="Villasante A."/>
            <person name="Walenz B."/>
            <person name="Wang J."/>
            <person name="Wasserman M."/>
            <person name="Watts T."/>
            <person name="Wilson D."/>
            <person name="Wilson R.K."/>
            <person name="Wing R.A."/>
            <person name="Wolfner M.F."/>
            <person name="Wong A."/>
            <person name="Wong G.K."/>
            <person name="Wu C.I."/>
            <person name="Wu G."/>
            <person name="Yamamoto D."/>
            <person name="Yang H.P."/>
            <person name="Yang S.P."/>
            <person name="Yorke J.A."/>
            <person name="Yoshida K."/>
            <person name="Zdobnov E."/>
            <person name="Zhang P."/>
            <person name="Zhang Y."/>
            <person name="Zimin A.V."/>
            <person name="Baldwin J."/>
            <person name="Abdouelleil A."/>
            <person name="Abdulkadir J."/>
            <person name="Abebe A."/>
            <person name="Abera B."/>
            <person name="Abreu J."/>
            <person name="Acer S.C."/>
            <person name="Aftuck L."/>
            <person name="Alexander A."/>
            <person name="An P."/>
            <person name="Anderson E."/>
            <person name="Anderson S."/>
            <person name="Arachi H."/>
            <person name="Azer M."/>
            <person name="Bachantsang P."/>
            <person name="Barry A."/>
            <person name="Bayul T."/>
            <person name="Berlin A."/>
            <person name="Bessette D."/>
            <person name="Bloom T."/>
            <person name="Blye J."/>
            <person name="Boguslavskiy L."/>
            <person name="Bonnet C."/>
            <person name="Boukhgalter B."/>
            <person name="Bourzgui I."/>
            <person name="Brown A."/>
            <person name="Cahill P."/>
            <person name="Channer S."/>
            <person name="Cheshatsang Y."/>
            <person name="Chuda L."/>
            <person name="Citroen M."/>
            <person name="Collymore A."/>
            <person name="Cooke P."/>
            <person name="Costello M."/>
            <person name="D'Aco K."/>
            <person name="Daza R."/>
            <person name="De Haan G."/>
            <person name="DeGray S."/>
            <person name="DeMaso C."/>
            <person name="Dhargay N."/>
            <person name="Dooley K."/>
            <person name="Dooley E."/>
            <person name="Doricent M."/>
            <person name="Dorje P."/>
            <person name="Dorjee K."/>
            <person name="Dupes A."/>
            <person name="Elong R."/>
            <person name="Falk J."/>
            <person name="Farina A."/>
            <person name="Faro S."/>
            <person name="Ferguson D."/>
            <person name="Fisher S."/>
            <person name="Foley C.D."/>
            <person name="Franke A."/>
            <person name="Friedrich D."/>
            <person name="Gadbois L."/>
            <person name="Gearin G."/>
            <person name="Gearin C.R."/>
            <person name="Giannoukos G."/>
            <person name="Goode T."/>
            <person name="Graham J."/>
            <person name="Grandbois E."/>
            <person name="Grewal S."/>
            <person name="Gyaltsen K."/>
            <person name="Hafez N."/>
            <person name="Hagos B."/>
            <person name="Hall J."/>
            <person name="Henson C."/>
            <person name="Hollinger A."/>
            <person name="Honan T."/>
            <person name="Huard M.D."/>
            <person name="Hughes L."/>
            <person name="Hurhula B."/>
            <person name="Husby M.E."/>
            <person name="Kamat A."/>
            <person name="Kanga B."/>
            <person name="Kashin S."/>
            <person name="Khazanovich D."/>
            <person name="Kisner P."/>
            <person name="Lance K."/>
            <person name="Lara M."/>
            <person name="Lee W."/>
            <person name="Lennon N."/>
            <person name="Letendre F."/>
            <person name="LeVine R."/>
            <person name="Lipovsky A."/>
            <person name="Liu X."/>
            <person name="Liu J."/>
            <person name="Liu S."/>
            <person name="Lokyitsang T."/>
            <person name="Lokyitsang Y."/>
            <person name="Lubonja R."/>
            <person name="Lui A."/>
            <person name="MacDonald P."/>
            <person name="Magnisalis V."/>
            <person name="Maru K."/>
            <person name="Matthews C."/>
            <person name="McCusker W."/>
            <person name="McDonough S."/>
            <person name="Mehta T."/>
            <person name="Meldrim J."/>
            <person name="Meneus L."/>
            <person name="Mihai O."/>
            <person name="Mihalev A."/>
            <person name="Mihova T."/>
            <person name="Mittelman R."/>
            <person name="Mlenga V."/>
            <person name="Montmayeur A."/>
            <person name="Mulrain L."/>
            <person name="Navidi A."/>
            <person name="Naylor J."/>
            <person name="Negash T."/>
            <person name="Nguyen T."/>
            <person name="Nguyen N."/>
            <person name="Nicol R."/>
            <person name="Norbu C."/>
            <person name="Norbu N."/>
            <person name="Novod N."/>
            <person name="O'Neill B."/>
            <person name="Osman S."/>
            <person name="Markiewicz E."/>
            <person name="Oyono O.L."/>
            <person name="Patti C."/>
            <person name="Phunkhang P."/>
            <person name="Pierre F."/>
            <person name="Priest M."/>
            <person name="Raghuraman S."/>
            <person name="Rege F."/>
            <person name="Reyes R."/>
            <person name="Rise C."/>
            <person name="Rogov P."/>
            <person name="Ross K."/>
            <person name="Ryan E."/>
            <person name="Settipalli S."/>
            <person name="Shea T."/>
            <person name="Sherpa N."/>
            <person name="Shi L."/>
            <person name="Shih D."/>
            <person name="Sparrow T."/>
            <person name="Spaulding J."/>
            <person name="Stalker J."/>
            <person name="Stange-Thomann N."/>
            <person name="Stavropoulos S."/>
            <person name="Stone C."/>
            <person name="Strader C."/>
            <person name="Tesfaye S."/>
            <person name="Thomson T."/>
            <person name="Thoulutsang Y."/>
            <person name="Thoulutsang D."/>
            <person name="Topham K."/>
            <person name="Topping I."/>
            <person name="Tsamla T."/>
            <person name="Vassiliev H."/>
            <person name="Vo A."/>
            <person name="Wangchuk T."/>
            <person name="Wangdi T."/>
            <person name="Weiand M."/>
            <person name="Wilkinson J."/>
            <person name="Wilson A."/>
            <person name="Yadav S."/>
            <person name="Young G."/>
            <person name="Yu Q."/>
            <person name="Zembek L."/>
            <person name="Zhong D."/>
            <person name="Zimmer A."/>
            <person name="Zwirko Z."/>
            <person name="Jaffe D.B."/>
            <person name="Alvarez P."/>
            <person name="Brockman W."/>
            <person name="Butler J."/>
            <person name="Chin C."/>
            <person name="Gnerre S."/>
            <person name="Grabherr M."/>
            <person name="Kleber M."/>
            <person name="Mauceli E."/>
            <person name="MacCallum I."/>
        </authorList>
    </citation>
    <scope>NUCLEOTIDE SEQUENCE [LARGE SCALE GENOMIC DNA]</scope>
    <source>
        <strain evidence="4">Tucson 15081-1352.22</strain>
    </source>
</reference>
<dbReference type="InParanoid" id="B4L9F8"/>
<dbReference type="EMBL" id="CH933816">
    <property type="protein sequence ID" value="EDW17333.2"/>
    <property type="molecule type" value="Genomic_DNA"/>
</dbReference>
<dbReference type="SMR" id="B4L9F8"/>
<name>B4L9F8_DROMO</name>
<dbReference type="AlphaFoldDB" id="B4L9F8"/>
<dbReference type="Proteomes" id="UP000009192">
    <property type="component" value="Unassembled WGS sequence"/>
</dbReference>
<feature type="region of interest" description="Disordered" evidence="1">
    <location>
        <begin position="215"/>
        <end position="236"/>
    </location>
</feature>
<organism evidence="3 4">
    <name type="scientific">Drosophila mojavensis</name>
    <name type="common">Fruit fly</name>
    <dbReference type="NCBI Taxonomy" id="7230"/>
    <lineage>
        <taxon>Eukaryota</taxon>
        <taxon>Metazoa</taxon>
        <taxon>Ecdysozoa</taxon>
        <taxon>Arthropoda</taxon>
        <taxon>Hexapoda</taxon>
        <taxon>Insecta</taxon>
        <taxon>Pterygota</taxon>
        <taxon>Neoptera</taxon>
        <taxon>Endopterygota</taxon>
        <taxon>Diptera</taxon>
        <taxon>Brachycera</taxon>
        <taxon>Muscomorpha</taxon>
        <taxon>Ephydroidea</taxon>
        <taxon>Drosophilidae</taxon>
        <taxon>Drosophila</taxon>
    </lineage>
</organism>
<proteinExistence type="predicted"/>
<sequence>MKKYLYLGIEGQSAREREAESKQPTALMLLDAIIWLPTLFTYILFLLILIILFFIVAYVSHKIYISIYDNLPLPAAPGSRYSLSISPHRVQSTRSEPLSARSIWIQNRSQIYESSVVRITLTLEACYLVSVELDIYKNPAQRAISFMCNCKANVNKCAAVAPRAADSVRVLKYYDHLSRVPRLKLLLRCNERKNMRLVLDDVIKDVMETNSTDQAAACPAPCTGSSRQRRGDDTSN</sequence>
<keyword evidence="4" id="KW-1185">Reference proteome</keyword>
<accession>B4L9F8</accession>
<dbReference type="eggNOG" id="ENOG502TBAI">
    <property type="taxonomic scope" value="Eukaryota"/>
</dbReference>
<evidence type="ECO:0000313" key="3">
    <source>
        <dbReference type="EMBL" id="EDW17333.2"/>
    </source>
</evidence>
<dbReference type="KEGG" id="dmo:Dmoj_GI16564"/>
<feature type="transmembrane region" description="Helical" evidence="2">
    <location>
        <begin position="32"/>
        <end position="59"/>
    </location>
</feature>
<keyword evidence="2" id="KW-0472">Membrane</keyword>
<dbReference type="OrthoDB" id="7842083at2759"/>
<protein>
    <submittedName>
        <fullName evidence="3">Uncharacterized protein</fullName>
    </submittedName>
</protein>
<evidence type="ECO:0000256" key="2">
    <source>
        <dbReference type="SAM" id="Phobius"/>
    </source>
</evidence>
<keyword evidence="2" id="KW-0812">Transmembrane</keyword>
<gene>
    <name evidence="3" type="primary">Dmoj\GI16564</name>
    <name evidence="3" type="ORF">Dmoj_GI16564</name>
</gene>
<keyword evidence="2" id="KW-1133">Transmembrane helix</keyword>
<dbReference type="HOGENOM" id="CLU_1316642_0_0_1"/>
<evidence type="ECO:0000313" key="4">
    <source>
        <dbReference type="Proteomes" id="UP000009192"/>
    </source>
</evidence>